<feature type="domain" description="Penicillin-binding protein transpeptidase" evidence="15">
    <location>
        <begin position="361"/>
        <end position="627"/>
    </location>
</feature>
<dbReference type="Gene3D" id="3.40.710.10">
    <property type="entry name" value="DD-peptidase/beta-lactamase superfamily"/>
    <property type="match status" value="1"/>
</dbReference>
<dbReference type="InterPro" id="IPR023346">
    <property type="entry name" value="Lysozyme-like_dom_sf"/>
</dbReference>
<keyword evidence="4" id="KW-0645">Protease</keyword>
<dbReference type="InterPro" id="IPR001460">
    <property type="entry name" value="PCN-bd_Tpept"/>
</dbReference>
<dbReference type="GO" id="GO:0009002">
    <property type="term" value="F:serine-type D-Ala-D-Ala carboxypeptidase activity"/>
    <property type="evidence" value="ECO:0007669"/>
    <property type="project" value="UniProtKB-EC"/>
</dbReference>
<dbReference type="Pfam" id="PF00905">
    <property type="entry name" value="Transpeptidase"/>
    <property type="match status" value="1"/>
</dbReference>
<keyword evidence="3" id="KW-0121">Carboxypeptidase</keyword>
<evidence type="ECO:0000256" key="14">
    <source>
        <dbReference type="SAM" id="MobiDB-lite"/>
    </source>
</evidence>
<dbReference type="GO" id="GO:0008360">
    <property type="term" value="P:regulation of cell shape"/>
    <property type="evidence" value="ECO:0007669"/>
    <property type="project" value="UniProtKB-KW"/>
</dbReference>
<protein>
    <submittedName>
        <fullName evidence="17">Penicillin-binding protein</fullName>
    </submittedName>
</protein>
<name>A0A516Q2Q5_9ACTN</name>
<evidence type="ECO:0000259" key="15">
    <source>
        <dbReference type="Pfam" id="PF00905"/>
    </source>
</evidence>
<evidence type="ECO:0000256" key="12">
    <source>
        <dbReference type="ARBA" id="ARBA00034000"/>
    </source>
</evidence>
<evidence type="ECO:0000256" key="3">
    <source>
        <dbReference type="ARBA" id="ARBA00022645"/>
    </source>
</evidence>
<dbReference type="InterPro" id="IPR001264">
    <property type="entry name" value="Glyco_trans_51"/>
</dbReference>
<keyword evidence="7" id="KW-0378">Hydrolase</keyword>
<evidence type="ECO:0000256" key="9">
    <source>
        <dbReference type="ARBA" id="ARBA00022984"/>
    </source>
</evidence>
<dbReference type="GO" id="GO:0006508">
    <property type="term" value="P:proteolysis"/>
    <property type="evidence" value="ECO:0007669"/>
    <property type="project" value="UniProtKB-KW"/>
</dbReference>
<comment type="catalytic activity">
    <reaction evidence="12">
        <text>Preferential cleavage: (Ac)2-L-Lys-D-Ala-|-D-Ala. Also transpeptidation of peptidyl-alanyl moieties that are N-acyl substituents of D-alanine.</text>
        <dbReference type="EC" id="3.4.16.4"/>
    </reaction>
</comment>
<dbReference type="PANTHER" id="PTHR32282">
    <property type="entry name" value="BINDING PROTEIN TRANSPEPTIDASE, PUTATIVE-RELATED"/>
    <property type="match status" value="1"/>
</dbReference>
<evidence type="ECO:0000256" key="7">
    <source>
        <dbReference type="ARBA" id="ARBA00022801"/>
    </source>
</evidence>
<dbReference type="InterPro" id="IPR012338">
    <property type="entry name" value="Beta-lactam/transpept-like"/>
</dbReference>
<dbReference type="SUPFAM" id="SSF56601">
    <property type="entry name" value="beta-lactamase/transpeptidase-like"/>
    <property type="match status" value="1"/>
</dbReference>
<dbReference type="PROSITE" id="PS51257">
    <property type="entry name" value="PROKAR_LIPOPROTEIN"/>
    <property type="match status" value="1"/>
</dbReference>
<evidence type="ECO:0000256" key="10">
    <source>
        <dbReference type="ARBA" id="ARBA00023268"/>
    </source>
</evidence>
<evidence type="ECO:0000313" key="17">
    <source>
        <dbReference type="EMBL" id="QDP97717.1"/>
    </source>
</evidence>
<evidence type="ECO:0000259" key="16">
    <source>
        <dbReference type="Pfam" id="PF00912"/>
    </source>
</evidence>
<evidence type="ECO:0000256" key="1">
    <source>
        <dbReference type="ARBA" id="ARBA00007090"/>
    </source>
</evidence>
<dbReference type="GO" id="GO:0008955">
    <property type="term" value="F:peptidoglycan glycosyltransferase activity"/>
    <property type="evidence" value="ECO:0007669"/>
    <property type="project" value="UniProtKB-EC"/>
</dbReference>
<sequence length="734" mass="77319">MASPGKRGRSALWFLLVSVVAGCLVAGLAVPVLALAGVGSRAAQSELAEFPTKLTDTTQAQRSTLLAADGQVIGYFYDQNRTYVSLDKIAPVMRQAILAAEDNKFYSHGAIDLKSTIRAFLANLAHGSTVQGGSTLTQQYVKQVLVNDAELSDDQAAVREATDDSYQRKITELRYALSVEQHLTKNQILERYLNIAYFGDGAYGVQAAAEHYFGTTAAQLTLPEAALLAGLVQSPDGYDPVQHPQAALDRRDYVLSRMAELKMITAKAERAAQATGFDQAAVVGITSGCSASTYPFVCDYAERTLLQLPSLGSTIRQRQHTLDRGGLTIRTTIDVDAQNAAQQAIDKIISGTDPLIAVTDIVEPGTGKITALAQNRSEMGSGDGQTYYNYSASADLGGSTGFQPGSTFKAITAAAALEKGLPLSTRLDAPASRDYSGTKFSTCNGKSTIGKWTVDNSTGVNGNMNMIKAAEYSVNNYFVQLELDTGMCNVVKMADRLGVQSNTKGAPITSYDDKPSLTLGTAEVSPLSMAGAYATFAAGGIGCTPVIVDQINTPDGKNLTPPDAGCHRVISSGIADTVNDLLSHVIDTGTGTPARTADQRPEAGKTGTIDSNAAVWFNGYTPNAEAVSMISEDTSRKPFRSDKPASYRSNGLQDYTVPSTGVVLSGTGGGDAGHDLWRPTMNHYLKSLPVEKFDPAPQKLVGGADSGNGTNTLGNGTSTFGNGNGFNSGGGNHR</sequence>
<dbReference type="InterPro" id="IPR036950">
    <property type="entry name" value="PBP_transglycosylase"/>
</dbReference>
<evidence type="ECO:0000256" key="6">
    <source>
        <dbReference type="ARBA" id="ARBA00022679"/>
    </source>
</evidence>
<keyword evidence="8" id="KW-0133">Cell shape</keyword>
<keyword evidence="10" id="KW-0511">Multifunctional enzyme</keyword>
<dbReference type="GO" id="GO:0030288">
    <property type="term" value="C:outer membrane-bounded periplasmic space"/>
    <property type="evidence" value="ECO:0007669"/>
    <property type="project" value="TreeGrafter"/>
</dbReference>
<reference evidence="17 18" key="1">
    <citation type="submission" date="2019-07" db="EMBL/GenBank/DDBJ databases">
        <title>Microlunatus dokdonensis sp. nov. isolated from the rhizospheric soil of the wild plant Elymus tsukushiensis.</title>
        <authorList>
            <person name="Ghim S.-Y."/>
            <person name="Hwang Y.-J."/>
            <person name="Son J.-S."/>
            <person name="Shin J.-H."/>
        </authorList>
    </citation>
    <scope>NUCLEOTIDE SEQUENCE [LARGE SCALE GENOMIC DNA]</scope>
    <source>
        <strain evidence="17 18">KUDC0627</strain>
    </source>
</reference>
<dbReference type="InterPro" id="IPR050396">
    <property type="entry name" value="Glycosyltr_51/Transpeptidase"/>
</dbReference>
<evidence type="ECO:0000256" key="5">
    <source>
        <dbReference type="ARBA" id="ARBA00022676"/>
    </source>
</evidence>
<organism evidence="17 18">
    <name type="scientific">Microlunatus elymi</name>
    <dbReference type="NCBI Taxonomy" id="2596828"/>
    <lineage>
        <taxon>Bacteria</taxon>
        <taxon>Bacillati</taxon>
        <taxon>Actinomycetota</taxon>
        <taxon>Actinomycetes</taxon>
        <taxon>Propionibacteriales</taxon>
        <taxon>Propionibacteriaceae</taxon>
        <taxon>Microlunatus</taxon>
    </lineage>
</organism>
<keyword evidence="9" id="KW-0573">Peptidoglycan synthesis</keyword>
<dbReference type="GO" id="GO:0071555">
    <property type="term" value="P:cell wall organization"/>
    <property type="evidence" value="ECO:0007669"/>
    <property type="project" value="UniProtKB-KW"/>
</dbReference>
<dbReference type="PANTHER" id="PTHR32282:SF33">
    <property type="entry name" value="PEPTIDOGLYCAN GLYCOSYLTRANSFERASE"/>
    <property type="match status" value="1"/>
</dbReference>
<feature type="compositionally biased region" description="Basic and acidic residues" evidence="14">
    <location>
        <begin position="633"/>
        <end position="645"/>
    </location>
</feature>
<dbReference type="GO" id="GO:0009252">
    <property type="term" value="P:peptidoglycan biosynthetic process"/>
    <property type="evidence" value="ECO:0007669"/>
    <property type="project" value="UniProtKB-KW"/>
</dbReference>
<dbReference type="Pfam" id="PF00912">
    <property type="entry name" value="Transgly"/>
    <property type="match status" value="1"/>
</dbReference>
<dbReference type="Proteomes" id="UP000319263">
    <property type="component" value="Chromosome"/>
</dbReference>
<dbReference type="OrthoDB" id="9766909at2"/>
<comment type="catalytic activity">
    <reaction evidence="13">
        <text>[GlcNAc-(1-&gt;4)-Mur2Ac(oyl-L-Ala-gamma-D-Glu-L-Lys-D-Ala-D-Ala)](n)-di-trans,octa-cis-undecaprenyl diphosphate + beta-D-GlcNAc-(1-&gt;4)-Mur2Ac(oyl-L-Ala-gamma-D-Glu-L-Lys-D-Ala-D-Ala)-di-trans,octa-cis-undecaprenyl diphosphate = [GlcNAc-(1-&gt;4)-Mur2Ac(oyl-L-Ala-gamma-D-Glu-L-Lys-D-Ala-D-Ala)](n+1)-di-trans,octa-cis-undecaprenyl diphosphate + di-trans,octa-cis-undecaprenyl diphosphate + H(+)</text>
        <dbReference type="Rhea" id="RHEA:23708"/>
        <dbReference type="Rhea" id="RHEA-COMP:9602"/>
        <dbReference type="Rhea" id="RHEA-COMP:9603"/>
        <dbReference type="ChEBI" id="CHEBI:15378"/>
        <dbReference type="ChEBI" id="CHEBI:58405"/>
        <dbReference type="ChEBI" id="CHEBI:60033"/>
        <dbReference type="ChEBI" id="CHEBI:78435"/>
        <dbReference type="EC" id="2.4.99.28"/>
    </reaction>
</comment>
<dbReference type="AlphaFoldDB" id="A0A516Q2Q5"/>
<keyword evidence="18" id="KW-1185">Reference proteome</keyword>
<keyword evidence="11" id="KW-0961">Cell wall biogenesis/degradation</keyword>
<evidence type="ECO:0000256" key="2">
    <source>
        <dbReference type="ARBA" id="ARBA00007739"/>
    </source>
</evidence>
<proteinExistence type="inferred from homology"/>
<feature type="compositionally biased region" description="Low complexity" evidence="14">
    <location>
        <begin position="707"/>
        <end position="721"/>
    </location>
</feature>
<evidence type="ECO:0000313" key="18">
    <source>
        <dbReference type="Proteomes" id="UP000319263"/>
    </source>
</evidence>
<feature type="region of interest" description="Disordered" evidence="14">
    <location>
        <begin position="631"/>
        <end position="653"/>
    </location>
</feature>
<evidence type="ECO:0000256" key="8">
    <source>
        <dbReference type="ARBA" id="ARBA00022960"/>
    </source>
</evidence>
<feature type="domain" description="Glycosyl transferase family 51" evidence="16">
    <location>
        <begin position="70"/>
        <end position="258"/>
    </location>
</feature>
<gene>
    <name evidence="17" type="ORF">FOE78_18990</name>
</gene>
<dbReference type="GO" id="GO:0008658">
    <property type="term" value="F:penicillin binding"/>
    <property type="evidence" value="ECO:0007669"/>
    <property type="project" value="InterPro"/>
</dbReference>
<dbReference type="RefSeq" id="WP_143987674.1">
    <property type="nucleotide sequence ID" value="NZ_CP041692.1"/>
</dbReference>
<evidence type="ECO:0000256" key="13">
    <source>
        <dbReference type="ARBA" id="ARBA00049902"/>
    </source>
</evidence>
<dbReference type="Gene3D" id="1.10.3810.10">
    <property type="entry name" value="Biosynthetic peptidoglycan transglycosylase-like"/>
    <property type="match status" value="1"/>
</dbReference>
<keyword evidence="6" id="KW-0808">Transferase</keyword>
<feature type="compositionally biased region" description="Gly residues" evidence="14">
    <location>
        <begin position="722"/>
        <end position="734"/>
    </location>
</feature>
<dbReference type="KEGG" id="mik:FOE78_18990"/>
<dbReference type="SUPFAM" id="SSF53955">
    <property type="entry name" value="Lysozyme-like"/>
    <property type="match status" value="1"/>
</dbReference>
<evidence type="ECO:0000256" key="11">
    <source>
        <dbReference type="ARBA" id="ARBA00023316"/>
    </source>
</evidence>
<dbReference type="FunFam" id="1.10.3810.10:FF:000001">
    <property type="entry name" value="Penicillin-binding protein 1A"/>
    <property type="match status" value="1"/>
</dbReference>
<comment type="similarity">
    <text evidence="2">In the N-terminal section; belongs to the glycosyltransferase 51 family.</text>
</comment>
<comment type="similarity">
    <text evidence="1">In the C-terminal section; belongs to the transpeptidase family.</text>
</comment>
<evidence type="ECO:0000256" key="4">
    <source>
        <dbReference type="ARBA" id="ARBA00022670"/>
    </source>
</evidence>
<dbReference type="EMBL" id="CP041692">
    <property type="protein sequence ID" value="QDP97717.1"/>
    <property type="molecule type" value="Genomic_DNA"/>
</dbReference>
<feature type="region of interest" description="Disordered" evidence="14">
    <location>
        <begin position="703"/>
        <end position="734"/>
    </location>
</feature>
<keyword evidence="5" id="KW-0328">Glycosyltransferase</keyword>
<accession>A0A516Q2Q5</accession>